<sequence length="42" mass="5253">MGPEKNLYYHRHRFITLRRFKDKNTVFYCFTPAEMRKCVRQA</sequence>
<evidence type="ECO:0000313" key="1">
    <source>
        <dbReference type="EMBL" id="MBX66701.1"/>
    </source>
</evidence>
<accession>A0A2P2QI89</accession>
<name>A0A2P2QI89_RHIMU</name>
<dbReference type="EMBL" id="GGEC01086217">
    <property type="protein sequence ID" value="MBX66701.1"/>
    <property type="molecule type" value="Transcribed_RNA"/>
</dbReference>
<organism evidence="1">
    <name type="scientific">Rhizophora mucronata</name>
    <name type="common">Asiatic mangrove</name>
    <dbReference type="NCBI Taxonomy" id="61149"/>
    <lineage>
        <taxon>Eukaryota</taxon>
        <taxon>Viridiplantae</taxon>
        <taxon>Streptophyta</taxon>
        <taxon>Embryophyta</taxon>
        <taxon>Tracheophyta</taxon>
        <taxon>Spermatophyta</taxon>
        <taxon>Magnoliopsida</taxon>
        <taxon>eudicotyledons</taxon>
        <taxon>Gunneridae</taxon>
        <taxon>Pentapetalae</taxon>
        <taxon>rosids</taxon>
        <taxon>fabids</taxon>
        <taxon>Malpighiales</taxon>
        <taxon>Rhizophoraceae</taxon>
        <taxon>Rhizophora</taxon>
    </lineage>
</organism>
<protein>
    <submittedName>
        <fullName evidence="1">Uncharacterized protein</fullName>
    </submittedName>
</protein>
<proteinExistence type="predicted"/>
<dbReference type="AlphaFoldDB" id="A0A2P2QI89"/>
<reference evidence="1" key="1">
    <citation type="submission" date="2018-02" db="EMBL/GenBank/DDBJ databases">
        <title>Rhizophora mucronata_Transcriptome.</title>
        <authorList>
            <person name="Meera S.P."/>
            <person name="Sreeshan A."/>
            <person name="Augustine A."/>
        </authorList>
    </citation>
    <scope>NUCLEOTIDE SEQUENCE</scope>
    <source>
        <tissue evidence="1">Leaf</tissue>
    </source>
</reference>